<feature type="compositionally biased region" description="Basic and acidic residues" evidence="13">
    <location>
        <begin position="128"/>
        <end position="143"/>
    </location>
</feature>
<name>A0A9R0IF51_SPIOL</name>
<dbReference type="InterPro" id="IPR044796">
    <property type="entry name" value="MLN51_plant"/>
</dbReference>
<feature type="compositionally biased region" description="Gly residues" evidence="13">
    <location>
        <begin position="144"/>
        <end position="158"/>
    </location>
</feature>
<evidence type="ECO:0000256" key="3">
    <source>
        <dbReference type="ARBA" id="ARBA00009548"/>
    </source>
</evidence>
<evidence type="ECO:0000256" key="9">
    <source>
        <dbReference type="ARBA" id="ARBA00022884"/>
    </source>
</evidence>
<keyword evidence="8" id="KW-0810">Translation regulation</keyword>
<feature type="region of interest" description="Disordered" evidence="13">
    <location>
        <begin position="623"/>
        <end position="683"/>
    </location>
</feature>
<evidence type="ECO:0000256" key="5">
    <source>
        <dbReference type="ARBA" id="ARBA00022490"/>
    </source>
</evidence>
<evidence type="ECO:0000313" key="15">
    <source>
        <dbReference type="Proteomes" id="UP000813463"/>
    </source>
</evidence>
<feature type="compositionally biased region" description="Basic and acidic residues" evidence="13">
    <location>
        <begin position="200"/>
        <end position="230"/>
    </location>
</feature>
<dbReference type="KEGG" id="soe:110787776"/>
<keyword evidence="11" id="KW-0508">mRNA splicing</keyword>
<feature type="compositionally biased region" description="Polar residues" evidence="13">
    <location>
        <begin position="415"/>
        <end position="431"/>
    </location>
</feature>
<proteinExistence type="inferred from homology"/>
<evidence type="ECO:0000256" key="4">
    <source>
        <dbReference type="ARBA" id="ARBA00022448"/>
    </source>
</evidence>
<feature type="compositionally biased region" description="Pro residues" evidence="13">
    <location>
        <begin position="485"/>
        <end position="494"/>
    </location>
</feature>
<feature type="compositionally biased region" description="Polar residues" evidence="13">
    <location>
        <begin position="306"/>
        <end position="318"/>
    </location>
</feature>
<dbReference type="Proteomes" id="UP000813463">
    <property type="component" value="Chromosome 4"/>
</dbReference>
<dbReference type="Pfam" id="PF09405">
    <property type="entry name" value="Btz"/>
    <property type="match status" value="1"/>
</dbReference>
<evidence type="ECO:0000256" key="10">
    <source>
        <dbReference type="ARBA" id="ARBA00023161"/>
    </source>
</evidence>
<evidence type="ECO:0000313" key="16">
    <source>
        <dbReference type="RefSeq" id="XP_021848113.1"/>
    </source>
</evidence>
<evidence type="ECO:0000256" key="11">
    <source>
        <dbReference type="ARBA" id="ARBA00023187"/>
    </source>
</evidence>
<dbReference type="RefSeq" id="XP_021848113.1">
    <property type="nucleotide sequence ID" value="XM_021992421.1"/>
</dbReference>
<reference evidence="15" key="1">
    <citation type="journal article" date="2021" name="Nat. Commun.">
        <title>Genomic analyses provide insights into spinach domestication and the genetic basis of agronomic traits.</title>
        <authorList>
            <person name="Cai X."/>
            <person name="Sun X."/>
            <person name="Xu C."/>
            <person name="Sun H."/>
            <person name="Wang X."/>
            <person name="Ge C."/>
            <person name="Zhang Z."/>
            <person name="Wang Q."/>
            <person name="Fei Z."/>
            <person name="Jiao C."/>
            <person name="Wang Q."/>
        </authorList>
    </citation>
    <scope>NUCLEOTIDE SEQUENCE [LARGE SCALE GENOMIC DNA]</scope>
    <source>
        <strain evidence="15">cv. Varoflay</strain>
    </source>
</reference>
<evidence type="ECO:0000256" key="1">
    <source>
        <dbReference type="ARBA" id="ARBA00004123"/>
    </source>
</evidence>
<feature type="compositionally biased region" description="Polar residues" evidence="13">
    <location>
        <begin position="639"/>
        <end position="648"/>
    </location>
</feature>
<reference evidence="16" key="2">
    <citation type="submission" date="2025-04" db="UniProtKB">
        <authorList>
            <consortium name="RefSeq"/>
        </authorList>
    </citation>
    <scope>IDENTIFICATION</scope>
    <source>
        <tissue evidence="17">Leaf</tissue>
    </source>
</reference>
<feature type="compositionally biased region" description="Low complexity" evidence="13">
    <location>
        <begin position="336"/>
        <end position="348"/>
    </location>
</feature>
<dbReference type="GO" id="GO:0008380">
    <property type="term" value="P:RNA splicing"/>
    <property type="evidence" value="ECO:0007669"/>
    <property type="project" value="UniProtKB-KW"/>
</dbReference>
<protein>
    <submittedName>
        <fullName evidence="16 17">Protein MLN51 homolog</fullName>
    </submittedName>
</protein>
<dbReference type="GO" id="GO:0005737">
    <property type="term" value="C:cytoplasm"/>
    <property type="evidence" value="ECO:0007669"/>
    <property type="project" value="UniProtKB-SubCell"/>
</dbReference>
<dbReference type="PANTHER" id="PTHR46837">
    <property type="entry name" value="PROTEIN MLN51 HOMOLOG"/>
    <property type="match status" value="1"/>
</dbReference>
<dbReference type="GO" id="GO:0051028">
    <property type="term" value="P:mRNA transport"/>
    <property type="evidence" value="ECO:0007669"/>
    <property type="project" value="UniProtKB-KW"/>
</dbReference>
<feature type="compositionally biased region" description="Polar residues" evidence="13">
    <location>
        <begin position="445"/>
        <end position="464"/>
    </location>
</feature>
<feature type="compositionally biased region" description="Basic and acidic residues" evidence="13">
    <location>
        <begin position="50"/>
        <end position="60"/>
    </location>
</feature>
<dbReference type="SMART" id="SM01044">
    <property type="entry name" value="Btz"/>
    <property type="match status" value="1"/>
</dbReference>
<evidence type="ECO:0000256" key="13">
    <source>
        <dbReference type="SAM" id="MobiDB-lite"/>
    </source>
</evidence>
<keyword evidence="7" id="KW-0509">mRNA transport</keyword>
<evidence type="ECO:0000256" key="6">
    <source>
        <dbReference type="ARBA" id="ARBA00022664"/>
    </source>
</evidence>
<feature type="compositionally biased region" description="Acidic residues" evidence="13">
    <location>
        <begin position="33"/>
        <end position="49"/>
    </location>
</feature>
<organism evidence="15 16">
    <name type="scientific">Spinacia oleracea</name>
    <name type="common">Spinach</name>
    <dbReference type="NCBI Taxonomy" id="3562"/>
    <lineage>
        <taxon>Eukaryota</taxon>
        <taxon>Viridiplantae</taxon>
        <taxon>Streptophyta</taxon>
        <taxon>Embryophyta</taxon>
        <taxon>Tracheophyta</taxon>
        <taxon>Spermatophyta</taxon>
        <taxon>Magnoliopsida</taxon>
        <taxon>eudicotyledons</taxon>
        <taxon>Gunneridae</taxon>
        <taxon>Pentapetalae</taxon>
        <taxon>Caryophyllales</taxon>
        <taxon>Chenopodiaceae</taxon>
        <taxon>Chenopodioideae</taxon>
        <taxon>Anserineae</taxon>
        <taxon>Spinacia</taxon>
    </lineage>
</organism>
<evidence type="ECO:0000259" key="14">
    <source>
        <dbReference type="SMART" id="SM01044"/>
    </source>
</evidence>
<keyword evidence="4" id="KW-0813">Transport</keyword>
<sequence length="683" mass="73494">MEKMAGEGEEETEYESDPEEAKMSLKMRRREASDDEDGGDDDDEEEEEREREVDRRREAPPPRSGIVDSESESDGQGAAADYDDEEEEEEEGEEYYDEQEEYEEEGAVIFDEYDGREAGGQTEGAEGEVAKAKAVGETDEGGKTADGGEGVEGEGGQGEEGEKKEVEPFSVPTSGAFYMHDDRFKDNSAGRHRRTFGGRKLWESKDERKWGHDKFEEMNTNDRRHEEGRRPSRGFNRGRGKARGPDRGYARGGKTREYAGNSDQTPPKDVRGRGPRRYQPSMKNRSETIPPHNKQLAKSLDKKSHTGSGRVSASTDSPNVDHEPSGAKKVASNLNSASPPFYPSASSSKDVPLTQKKEAQAGNHNRNIHPSAVNHNVSMSHSTSSLRGKNVIDSMDMDKLHINNSVSPARGKPLNNASSVGASQMTQSRAQGRSVAPSGPPVFQPPQTNNQVNKVSLSAGQASQRMPVPSRGQTSLQTPGQQPVQRPPGGPQSSPPKAGLVTKTYEPGNFESPLESGNSKIVVAGKGSTQGTGRGALVYGGGPGGNMGSGDPNVPAFFPVMQFGGQHPGGIGVPAVGMAFPGYVGQPNGLGNSEMTWLPVLASAAGALGASYCSPYISVDGSYNPRPTGQPSALPAPSKDNNNNNLSKPGNELKAPQRSDVANDEFNQRQNKPRRYSKMNFSQ</sequence>
<comment type="subcellular location">
    <subcellularLocation>
        <location evidence="2">Cytoplasm</location>
    </subcellularLocation>
    <subcellularLocation>
        <location evidence="1">Nucleus</location>
    </subcellularLocation>
</comment>
<keyword evidence="5" id="KW-0963">Cytoplasm</keyword>
<dbReference type="RefSeq" id="XP_056698838.1">
    <property type="nucleotide sequence ID" value="XM_056842860.1"/>
</dbReference>
<comment type="similarity">
    <text evidence="3">Belongs to the CASC3 family.</text>
</comment>
<dbReference type="GO" id="GO:0006397">
    <property type="term" value="P:mRNA processing"/>
    <property type="evidence" value="ECO:0007669"/>
    <property type="project" value="UniProtKB-KW"/>
</dbReference>
<feature type="compositionally biased region" description="Basic and acidic residues" evidence="13">
    <location>
        <begin position="179"/>
        <end position="189"/>
    </location>
</feature>
<evidence type="ECO:0000256" key="12">
    <source>
        <dbReference type="ARBA" id="ARBA00023242"/>
    </source>
</evidence>
<feature type="region of interest" description="Disordered" evidence="13">
    <location>
        <begin position="402"/>
        <end position="517"/>
    </location>
</feature>
<evidence type="ECO:0000313" key="17">
    <source>
        <dbReference type="RefSeq" id="XP_056698838.1"/>
    </source>
</evidence>
<feature type="compositionally biased region" description="Polar residues" evidence="13">
    <location>
        <begin position="373"/>
        <end position="386"/>
    </location>
</feature>
<feature type="domain" description="Btz" evidence="14">
    <location>
        <begin position="133"/>
        <end position="242"/>
    </location>
</feature>
<dbReference type="InterPro" id="IPR018545">
    <property type="entry name" value="Btz_dom"/>
</dbReference>
<evidence type="ECO:0000256" key="2">
    <source>
        <dbReference type="ARBA" id="ARBA00004496"/>
    </source>
</evidence>
<evidence type="ECO:0000256" key="7">
    <source>
        <dbReference type="ARBA" id="ARBA00022816"/>
    </source>
</evidence>
<dbReference type="GeneID" id="110787776"/>
<accession>A0A9R0IF51</accession>
<dbReference type="GO" id="GO:0006417">
    <property type="term" value="P:regulation of translation"/>
    <property type="evidence" value="ECO:0007669"/>
    <property type="project" value="UniProtKB-KW"/>
</dbReference>
<feature type="compositionally biased region" description="Acidic residues" evidence="13">
    <location>
        <begin position="7"/>
        <end position="18"/>
    </location>
</feature>
<dbReference type="OrthoDB" id="660348at2759"/>
<keyword evidence="9" id="KW-0694">RNA-binding</keyword>
<dbReference type="PANTHER" id="PTHR46837:SF5">
    <property type="entry name" value="PROTEIN MLN51 HOMOLOG"/>
    <property type="match status" value="1"/>
</dbReference>
<keyword evidence="12" id="KW-0539">Nucleus</keyword>
<keyword evidence="10" id="KW-0866">Nonsense-mediated mRNA decay</keyword>
<keyword evidence="15" id="KW-1185">Reference proteome</keyword>
<dbReference type="GO" id="GO:0003729">
    <property type="term" value="F:mRNA binding"/>
    <property type="evidence" value="ECO:0000318"/>
    <property type="project" value="GO_Central"/>
</dbReference>
<gene>
    <name evidence="16 17" type="primary">LOC110787776</name>
</gene>
<keyword evidence="6" id="KW-0507">mRNA processing</keyword>
<feature type="region of interest" description="Disordered" evidence="13">
    <location>
        <begin position="1"/>
        <end position="386"/>
    </location>
</feature>
<dbReference type="AlphaFoldDB" id="A0A9R0IF51"/>
<feature type="compositionally biased region" description="Basic and acidic residues" evidence="13">
    <location>
        <begin position="243"/>
        <end position="257"/>
    </location>
</feature>
<dbReference type="GO" id="GO:0035145">
    <property type="term" value="C:exon-exon junction complex"/>
    <property type="evidence" value="ECO:0007669"/>
    <property type="project" value="InterPro"/>
</dbReference>
<evidence type="ECO:0000256" key="8">
    <source>
        <dbReference type="ARBA" id="ARBA00022845"/>
    </source>
</evidence>
<feature type="compositionally biased region" description="Acidic residues" evidence="13">
    <location>
        <begin position="81"/>
        <end position="114"/>
    </location>
</feature>
<dbReference type="GO" id="GO:0000184">
    <property type="term" value="P:nuclear-transcribed mRNA catabolic process, nonsense-mediated decay"/>
    <property type="evidence" value="ECO:0007669"/>
    <property type="project" value="UniProtKB-KW"/>
</dbReference>